<dbReference type="AlphaFoldDB" id="A0A285H9G6"/>
<reference evidence="2" key="1">
    <citation type="submission" date="2017-09" db="EMBL/GenBank/DDBJ databases">
        <authorList>
            <person name="Varghese N."/>
            <person name="Submissions S."/>
        </authorList>
    </citation>
    <scope>NUCLEOTIDE SEQUENCE [LARGE SCALE GENOMIC DNA]</scope>
    <source>
        <strain evidence="2">MSL47</strain>
    </source>
</reference>
<gene>
    <name evidence="1" type="ORF">SAMN06265827_1167</name>
</gene>
<proteinExistence type="predicted"/>
<evidence type="ECO:0000313" key="2">
    <source>
        <dbReference type="Proteomes" id="UP000219573"/>
    </source>
</evidence>
<name>A0A285H9G6_9FIRM</name>
<protein>
    <submittedName>
        <fullName evidence="1">Uncharacterized protein</fullName>
    </submittedName>
</protein>
<dbReference type="EMBL" id="OBDZ01000016">
    <property type="protein sequence ID" value="SNY32392.1"/>
    <property type="molecule type" value="Genomic_DNA"/>
</dbReference>
<keyword evidence="2" id="KW-1185">Reference proteome</keyword>
<dbReference type="Proteomes" id="UP000219573">
    <property type="component" value="Unassembled WGS sequence"/>
</dbReference>
<organism evidence="1 2">
    <name type="scientific">Orenia metallireducens</name>
    <dbReference type="NCBI Taxonomy" id="1413210"/>
    <lineage>
        <taxon>Bacteria</taxon>
        <taxon>Bacillati</taxon>
        <taxon>Bacillota</taxon>
        <taxon>Clostridia</taxon>
        <taxon>Halanaerobiales</taxon>
        <taxon>Halobacteroidaceae</taxon>
        <taxon>Orenia</taxon>
    </lineage>
</organism>
<accession>A0A285H9G6</accession>
<sequence>MGSSFKDISSSDIKNIGSTTNLVVNINSRF</sequence>
<evidence type="ECO:0000313" key="1">
    <source>
        <dbReference type="EMBL" id="SNY32392.1"/>
    </source>
</evidence>